<reference evidence="3" key="1">
    <citation type="submission" date="2020-05" db="UniProtKB">
        <authorList>
            <consortium name="EnsemblMetazoa"/>
        </authorList>
    </citation>
    <scope>IDENTIFICATION</scope>
    <source>
        <strain evidence="3">SANGQUA</strain>
    </source>
</reference>
<organism evidence="3 4">
    <name type="scientific">Anopheles quadriannulatus</name>
    <name type="common">Mosquito</name>
    <dbReference type="NCBI Taxonomy" id="34691"/>
    <lineage>
        <taxon>Eukaryota</taxon>
        <taxon>Metazoa</taxon>
        <taxon>Ecdysozoa</taxon>
        <taxon>Arthropoda</taxon>
        <taxon>Hexapoda</taxon>
        <taxon>Insecta</taxon>
        <taxon>Pterygota</taxon>
        <taxon>Neoptera</taxon>
        <taxon>Endopterygota</taxon>
        <taxon>Diptera</taxon>
        <taxon>Nematocera</taxon>
        <taxon>Culicoidea</taxon>
        <taxon>Culicidae</taxon>
        <taxon>Anophelinae</taxon>
        <taxon>Anopheles</taxon>
    </lineage>
</organism>
<dbReference type="Pfam" id="PF13855">
    <property type="entry name" value="LRR_8"/>
    <property type="match status" value="1"/>
</dbReference>
<dbReference type="Proteomes" id="UP000076407">
    <property type="component" value="Unassembled WGS sequence"/>
</dbReference>
<dbReference type="GO" id="GO:0005615">
    <property type="term" value="C:extracellular space"/>
    <property type="evidence" value="ECO:0007669"/>
    <property type="project" value="TreeGrafter"/>
</dbReference>
<evidence type="ECO:0000313" key="3">
    <source>
        <dbReference type="EnsemblMetazoa" id="AQUA016226-PA"/>
    </source>
</evidence>
<dbReference type="Pfam" id="PF00560">
    <property type="entry name" value="LRR_1"/>
    <property type="match status" value="1"/>
</dbReference>
<proteinExistence type="predicted"/>
<dbReference type="PANTHER" id="PTHR45712">
    <property type="entry name" value="AGAP008170-PA"/>
    <property type="match status" value="1"/>
</dbReference>
<dbReference type="InterPro" id="IPR050333">
    <property type="entry name" value="SLRP"/>
</dbReference>
<evidence type="ECO:0008006" key="5">
    <source>
        <dbReference type="Google" id="ProtNLM"/>
    </source>
</evidence>
<dbReference type="FunFam" id="3.80.10.10:FF:001054">
    <property type="entry name" value="AGAP007467-PA"/>
    <property type="match status" value="1"/>
</dbReference>
<accession>A0A1I8JVY8</accession>
<evidence type="ECO:0000256" key="2">
    <source>
        <dbReference type="ARBA" id="ARBA00022737"/>
    </source>
</evidence>
<dbReference type="InterPro" id="IPR003591">
    <property type="entry name" value="Leu-rich_rpt_typical-subtyp"/>
</dbReference>
<dbReference type="PANTHER" id="PTHR45712:SF22">
    <property type="entry name" value="INSULIN-LIKE GROWTH FACTOR-BINDING PROTEIN COMPLEX ACID LABILE SUBUNIT"/>
    <property type="match status" value="1"/>
</dbReference>
<dbReference type="VEuPathDB" id="VectorBase:AQUA016226"/>
<dbReference type="InterPro" id="IPR001611">
    <property type="entry name" value="Leu-rich_rpt"/>
</dbReference>
<dbReference type="AlphaFoldDB" id="A0A1I8JVY8"/>
<dbReference type="PROSITE" id="PS51450">
    <property type="entry name" value="LRR"/>
    <property type="match status" value="2"/>
</dbReference>
<sequence length="422" mass="47951">MQLCYGQCVGSIFYGTCSIPIVNMTTDGGTRLRKAFEAAQQVRIQKMIVSISPSGPFLQRFTSFVDSVSYLNYREATFQVPDGNTISVFTIWSAPEMRAFIAGSNTHIEFLEISQCSLDRVPQTLPKMTKLKILSIRQCKLTVLRLDMLADNQILKTLDLSYNHIRQLLPITERPARMLSIETLALTGNLLQHLDMTDFKFMPQLLKLHVGGNLIVSLNALLPITMENLIEFSLETNKITALDLRNLTLPKLEFLGLSGNTLTRLPFLPRSLPKLNSLSLMSNNLTQLDLSYFRPYPNLNKIDISYNQITSVRTSSPVRLSVSTLDLRYNQITTFNLTGCDTPNITLLLLGQNRLTVFPPVYEKYPNIRLSISWNLLFCDTLLYYKEKIQKYDLMVEPERDSLTCGKTYSLQVKQIQDCCGK</sequence>
<dbReference type="SMART" id="SM00369">
    <property type="entry name" value="LRR_TYP"/>
    <property type="match status" value="7"/>
</dbReference>
<keyword evidence="2" id="KW-0677">Repeat</keyword>
<dbReference type="SUPFAM" id="SSF52058">
    <property type="entry name" value="L domain-like"/>
    <property type="match status" value="1"/>
</dbReference>
<keyword evidence="1" id="KW-0433">Leucine-rich repeat</keyword>
<dbReference type="STRING" id="34691.A0A1I8JVY8"/>
<dbReference type="EnsemblMetazoa" id="AQUA016226-RA">
    <property type="protein sequence ID" value="AQUA016226-PA"/>
    <property type="gene ID" value="AQUA016226"/>
</dbReference>
<protein>
    <recommendedName>
        <fullName evidence="5">Leucine rich immune protein (Coil-less)</fullName>
    </recommendedName>
</protein>
<dbReference type="InterPro" id="IPR032675">
    <property type="entry name" value="LRR_dom_sf"/>
</dbReference>
<name>A0A1I8JVY8_ANOQN</name>
<evidence type="ECO:0000256" key="1">
    <source>
        <dbReference type="ARBA" id="ARBA00022614"/>
    </source>
</evidence>
<dbReference type="Gene3D" id="3.80.10.10">
    <property type="entry name" value="Ribonuclease Inhibitor"/>
    <property type="match status" value="3"/>
</dbReference>
<evidence type="ECO:0000313" key="4">
    <source>
        <dbReference type="Proteomes" id="UP000076407"/>
    </source>
</evidence>
<keyword evidence="4" id="KW-1185">Reference proteome</keyword>